<name>A0ABQ3PLE9_9ACTN</name>
<evidence type="ECO:0000313" key="2">
    <source>
        <dbReference type="EMBL" id="GHI25840.1"/>
    </source>
</evidence>
<protein>
    <submittedName>
        <fullName evidence="2">Uncharacterized protein</fullName>
    </submittedName>
</protein>
<feature type="region of interest" description="Disordered" evidence="1">
    <location>
        <begin position="245"/>
        <end position="278"/>
    </location>
</feature>
<proteinExistence type="predicted"/>
<reference evidence="2" key="1">
    <citation type="submission" date="2024-05" db="EMBL/GenBank/DDBJ databases">
        <title>Whole genome shotgun sequence of Streptomyces hydrogenans NBRC 13475.</title>
        <authorList>
            <person name="Komaki H."/>
            <person name="Tamura T."/>
        </authorList>
    </citation>
    <scope>NUCLEOTIDE SEQUENCE</scope>
    <source>
        <strain evidence="2">NBRC 13475</strain>
    </source>
</reference>
<feature type="region of interest" description="Disordered" evidence="1">
    <location>
        <begin position="384"/>
        <end position="417"/>
    </location>
</feature>
<feature type="compositionally biased region" description="Low complexity" evidence="1">
    <location>
        <begin position="258"/>
        <end position="267"/>
    </location>
</feature>
<dbReference type="EMBL" id="BNDW01000095">
    <property type="protein sequence ID" value="GHI25840.1"/>
    <property type="molecule type" value="Genomic_DNA"/>
</dbReference>
<feature type="compositionally biased region" description="Low complexity" evidence="1">
    <location>
        <begin position="33"/>
        <end position="50"/>
    </location>
</feature>
<feature type="region of interest" description="Disordered" evidence="1">
    <location>
        <begin position="31"/>
        <end position="100"/>
    </location>
</feature>
<evidence type="ECO:0000256" key="1">
    <source>
        <dbReference type="SAM" id="MobiDB-lite"/>
    </source>
</evidence>
<keyword evidence="3" id="KW-1185">Reference proteome</keyword>
<feature type="compositionally biased region" description="Basic and acidic residues" evidence="1">
    <location>
        <begin position="388"/>
        <end position="409"/>
    </location>
</feature>
<feature type="compositionally biased region" description="Gly residues" evidence="1">
    <location>
        <begin position="268"/>
        <end position="278"/>
    </location>
</feature>
<organism evidence="2 3">
    <name type="scientific">Streptomyces hydrogenans</name>
    <dbReference type="NCBI Taxonomy" id="1873719"/>
    <lineage>
        <taxon>Bacteria</taxon>
        <taxon>Bacillati</taxon>
        <taxon>Actinomycetota</taxon>
        <taxon>Actinomycetes</taxon>
        <taxon>Kitasatosporales</taxon>
        <taxon>Streptomycetaceae</taxon>
        <taxon>Streptomyces</taxon>
    </lineage>
</organism>
<dbReference type="Proteomes" id="UP001052739">
    <property type="component" value="Unassembled WGS sequence"/>
</dbReference>
<accession>A0ABQ3PLE9</accession>
<feature type="compositionally biased region" description="Gly residues" evidence="1">
    <location>
        <begin position="118"/>
        <end position="146"/>
    </location>
</feature>
<feature type="region of interest" description="Disordered" evidence="1">
    <location>
        <begin position="112"/>
        <end position="165"/>
    </location>
</feature>
<feature type="compositionally biased region" description="Polar residues" evidence="1">
    <location>
        <begin position="87"/>
        <end position="96"/>
    </location>
</feature>
<gene>
    <name evidence="2" type="ORF">Shyd_72110</name>
</gene>
<feature type="region of interest" description="Disordered" evidence="1">
    <location>
        <begin position="201"/>
        <end position="232"/>
    </location>
</feature>
<sequence length="505" mass="50259">MATGTFRAVTRAGTFRKVTPVVRPPDRWTVAVTRPEGTSTRTGTSRSPSPAGTRPLSTAQAASAMVPCPQAVEKPSLCQKRTPRWAPSSSGGTTNPPYIPAWPRRFLDEEAAQRVQGAGAGGGAGAAGADGGGAPLGDGVAGGGRQAVGDDPEGFAGGVVVGDADPVRSGDVPVFGAHSRNPAGKGSVGSRRYWAVPVIQARPVDGRDDGGPAPDGGLGDQSPGELGPDEGLVDEVGVQGELSAGVQLGHPGAGAGAARGAVEPAGVDGHGVPGAGGVGAGGGEVDVLDARDGRVLGVDGPVVARVDRVHDREPRGDQFLLVGAVEGEAEGVEFDEGVEVAAVGEVVGDGAEAGDLGLEVESDAEGGDVGEGDGAGGAVLDADVDGDEAGRGVEADGGDRFGHRDHAGLDEDGGDADGAVAAHREQAGDLDEEDSVVGVGTGGGLEDGTAHAAWPRGSYMSRVRKESRCSMKCSRFSAMVAPGITPTPPVMTRVGMPSVWESTAW</sequence>
<evidence type="ECO:0000313" key="3">
    <source>
        <dbReference type="Proteomes" id="UP001052739"/>
    </source>
</evidence>
<comment type="caution">
    <text evidence="2">The sequence shown here is derived from an EMBL/GenBank/DDBJ whole genome shotgun (WGS) entry which is preliminary data.</text>
</comment>